<evidence type="ECO:0000256" key="3">
    <source>
        <dbReference type="SAM" id="Phobius"/>
    </source>
</evidence>
<keyword evidence="6" id="KW-1185">Reference proteome</keyword>
<gene>
    <name evidence="5" type="ORF">C8E83_3543</name>
</gene>
<feature type="compositionally biased region" description="Low complexity" evidence="2">
    <location>
        <begin position="15"/>
        <end position="35"/>
    </location>
</feature>
<feature type="compositionally biased region" description="Low complexity" evidence="2">
    <location>
        <begin position="422"/>
        <end position="434"/>
    </location>
</feature>
<dbReference type="InterPro" id="IPR004474">
    <property type="entry name" value="LytR_CpsA_psr"/>
</dbReference>
<comment type="similarity">
    <text evidence="1">Belongs to the LytR/CpsA/Psr (LCP) family.</text>
</comment>
<feature type="transmembrane region" description="Helical" evidence="3">
    <location>
        <begin position="52"/>
        <end position="79"/>
    </location>
</feature>
<dbReference type="Pfam" id="PF03816">
    <property type="entry name" value="LytR_cpsA_psr"/>
    <property type="match status" value="1"/>
</dbReference>
<organism evidence="5 6">
    <name type="scientific">Frondihabitans australicus</name>
    <dbReference type="NCBI Taxonomy" id="386892"/>
    <lineage>
        <taxon>Bacteria</taxon>
        <taxon>Bacillati</taxon>
        <taxon>Actinomycetota</taxon>
        <taxon>Actinomycetes</taxon>
        <taxon>Micrococcales</taxon>
        <taxon>Microbacteriaceae</taxon>
        <taxon>Frondihabitans</taxon>
    </lineage>
</organism>
<dbReference type="RefSeq" id="WP_121371350.1">
    <property type="nucleotide sequence ID" value="NZ_RBKS01000001.1"/>
</dbReference>
<feature type="compositionally biased region" description="Polar residues" evidence="2">
    <location>
        <begin position="435"/>
        <end position="462"/>
    </location>
</feature>
<dbReference type="NCBIfam" id="TIGR00350">
    <property type="entry name" value="lytR_cpsA_psr"/>
    <property type="match status" value="1"/>
</dbReference>
<dbReference type="InterPro" id="IPR050922">
    <property type="entry name" value="LytR/CpsA/Psr_CW_biosynth"/>
</dbReference>
<dbReference type="Gene3D" id="3.40.630.190">
    <property type="entry name" value="LCP protein"/>
    <property type="match status" value="1"/>
</dbReference>
<dbReference type="PANTHER" id="PTHR33392:SF6">
    <property type="entry name" value="POLYISOPRENYL-TEICHOIC ACID--PEPTIDOGLYCAN TEICHOIC ACID TRANSFERASE TAGU"/>
    <property type="match status" value="1"/>
</dbReference>
<feature type="domain" description="Cell envelope-related transcriptional attenuator" evidence="4">
    <location>
        <begin position="142"/>
        <end position="303"/>
    </location>
</feature>
<keyword evidence="3" id="KW-0472">Membrane</keyword>
<evidence type="ECO:0000256" key="2">
    <source>
        <dbReference type="SAM" id="MobiDB-lite"/>
    </source>
</evidence>
<keyword evidence="3" id="KW-1133">Transmembrane helix</keyword>
<proteinExistence type="inferred from homology"/>
<accession>A0A495IM78</accession>
<reference evidence="5 6" key="1">
    <citation type="submission" date="2018-10" db="EMBL/GenBank/DDBJ databases">
        <title>Sequencing the genomes of 1000 actinobacteria strains.</title>
        <authorList>
            <person name="Klenk H.-P."/>
        </authorList>
    </citation>
    <scope>NUCLEOTIDE SEQUENCE [LARGE SCALE GENOMIC DNA]</scope>
    <source>
        <strain evidence="5 6">DSM 17894</strain>
    </source>
</reference>
<name>A0A495IM78_9MICO</name>
<evidence type="ECO:0000313" key="5">
    <source>
        <dbReference type="EMBL" id="RKR76371.1"/>
    </source>
</evidence>
<protein>
    <submittedName>
        <fullName evidence="5">LytR family transcriptional attenuator</fullName>
    </submittedName>
</protein>
<evidence type="ECO:0000256" key="1">
    <source>
        <dbReference type="ARBA" id="ARBA00006068"/>
    </source>
</evidence>
<evidence type="ECO:0000313" key="6">
    <source>
        <dbReference type="Proteomes" id="UP000280008"/>
    </source>
</evidence>
<dbReference type="AlphaFoldDB" id="A0A495IM78"/>
<sequence>MHPGEASEPSAPRGEASAEANSTANAEANATSNATPLARHGRLPRRHPVVSLIKGLAIALVVVVVSAGSIGAIATWQILGGAKPTAQFTAAVPSGAASTAPAVSAYSGEVNMLVVATDTRTGQGAAFSDPADQRASSGAGQNDTNLLVHINADHSQMLVISLPRDLEFPFPACPNGSGGTTPASSQAMLNTALVRGGTKGGLQCAADAVSQLTGVRIDYAALATFSDVVSMSNAIGGVTVCLATPIDDDNVTPALHLKAGNVNLVGAQAGAFLRSREGVGYGGDTSRISSQQIFMSAMMRKIVSAGTLTNPVKLYGLASTAVRSVQLSSTLDPKTLVTIGLAIKGIGLSNMVFLAYPNLPDPADSNRVIPDPAGVAILRSALQSGTHVALSPNSLGQAAVTQSPAAQGAPATSAPATPPAAPATKPSGAGSGAPTPQSTSAVLPGTATGQNASQQTCAAKKY</sequence>
<feature type="compositionally biased region" description="Low complexity" evidence="2">
    <location>
        <begin position="401"/>
        <end position="415"/>
    </location>
</feature>
<dbReference type="PANTHER" id="PTHR33392">
    <property type="entry name" value="POLYISOPRENYL-TEICHOIC ACID--PEPTIDOGLYCAN TEICHOIC ACID TRANSFERASE TAGU"/>
    <property type="match status" value="1"/>
</dbReference>
<evidence type="ECO:0000259" key="4">
    <source>
        <dbReference type="Pfam" id="PF03816"/>
    </source>
</evidence>
<comment type="caution">
    <text evidence="5">The sequence shown here is derived from an EMBL/GenBank/DDBJ whole genome shotgun (WGS) entry which is preliminary data.</text>
</comment>
<feature type="region of interest" description="Disordered" evidence="2">
    <location>
        <begin position="1"/>
        <end position="42"/>
    </location>
</feature>
<keyword evidence="3" id="KW-0812">Transmembrane</keyword>
<feature type="region of interest" description="Disordered" evidence="2">
    <location>
        <begin position="399"/>
        <end position="462"/>
    </location>
</feature>
<dbReference type="OrthoDB" id="9782542at2"/>
<dbReference type="Proteomes" id="UP000280008">
    <property type="component" value="Unassembled WGS sequence"/>
</dbReference>
<dbReference type="EMBL" id="RBKS01000001">
    <property type="protein sequence ID" value="RKR76371.1"/>
    <property type="molecule type" value="Genomic_DNA"/>
</dbReference>